<comment type="similarity">
    <text evidence="1">Belongs to the SCO1/2 family.</text>
</comment>
<name>A0A9X1YK28_9BURK</name>
<dbReference type="Proteomes" id="UP001139353">
    <property type="component" value="Unassembled WGS sequence"/>
</dbReference>
<dbReference type="AlphaFoldDB" id="A0A9X1YK28"/>
<protein>
    <submittedName>
        <fullName evidence="6">SCO family protein</fullName>
    </submittedName>
</protein>
<dbReference type="Pfam" id="PF02630">
    <property type="entry name" value="SCO1-SenC"/>
    <property type="match status" value="1"/>
</dbReference>
<dbReference type="InterPro" id="IPR013766">
    <property type="entry name" value="Thioredoxin_domain"/>
</dbReference>
<feature type="transmembrane region" description="Helical" evidence="3">
    <location>
        <begin position="245"/>
        <end position="266"/>
    </location>
</feature>
<reference evidence="6" key="1">
    <citation type="submission" date="2021-11" db="EMBL/GenBank/DDBJ databases">
        <title>BS-T2-15 a new species belonging to the Comamonadaceae family isolated from the soil of a French oak forest.</title>
        <authorList>
            <person name="Mieszkin S."/>
            <person name="Alain K."/>
        </authorList>
    </citation>
    <scope>NUCLEOTIDE SEQUENCE</scope>
    <source>
        <strain evidence="6">BS-T2-15</strain>
    </source>
</reference>
<dbReference type="EMBL" id="JAJLJH010000002">
    <property type="protein sequence ID" value="MCK9686278.1"/>
    <property type="molecule type" value="Genomic_DNA"/>
</dbReference>
<sequence>MKACVVLALVLAHAGAFAQALAPARDGPLAPTPAAPAVGFTQHLDAQLPLAVPFTDSAGHAVSLADEFPPDAGATLLMLGYHRCPQLCGLATQGVLEALRQSGLPAAAARVLFVSIDPAESAADAADKRRADIGYARLLAGAPPVEPAAIERLVGPPASIAALAGRVGFVSQPGDAAARFAHPAGVVVVTPDGRVSRYLMGVRFDPAELRAAIEEARAGQVGSLSDRLALLCAHLDPRTGAHSEAVLVGMRVTGLATLVLLAAFVGRRRRTR</sequence>
<dbReference type="InterPro" id="IPR003782">
    <property type="entry name" value="SCO1/SenC"/>
</dbReference>
<evidence type="ECO:0000256" key="2">
    <source>
        <dbReference type="ARBA" id="ARBA00023008"/>
    </source>
</evidence>
<proteinExistence type="inferred from homology"/>
<evidence type="ECO:0000256" key="4">
    <source>
        <dbReference type="SAM" id="SignalP"/>
    </source>
</evidence>
<dbReference type="PROSITE" id="PS51352">
    <property type="entry name" value="THIOREDOXIN_2"/>
    <property type="match status" value="1"/>
</dbReference>
<keyword evidence="3" id="KW-0812">Transmembrane</keyword>
<feature type="domain" description="Thioredoxin" evidence="5">
    <location>
        <begin position="29"/>
        <end position="218"/>
    </location>
</feature>
<keyword evidence="3" id="KW-0472">Membrane</keyword>
<keyword evidence="4" id="KW-0732">Signal</keyword>
<dbReference type="SUPFAM" id="SSF52833">
    <property type="entry name" value="Thioredoxin-like"/>
    <property type="match status" value="1"/>
</dbReference>
<organism evidence="6 7">
    <name type="scientific">Scleromatobacter humisilvae</name>
    <dbReference type="NCBI Taxonomy" id="2897159"/>
    <lineage>
        <taxon>Bacteria</taxon>
        <taxon>Pseudomonadati</taxon>
        <taxon>Pseudomonadota</taxon>
        <taxon>Betaproteobacteria</taxon>
        <taxon>Burkholderiales</taxon>
        <taxon>Sphaerotilaceae</taxon>
        <taxon>Scleromatobacter</taxon>
    </lineage>
</organism>
<evidence type="ECO:0000313" key="7">
    <source>
        <dbReference type="Proteomes" id="UP001139353"/>
    </source>
</evidence>
<feature type="signal peptide" evidence="4">
    <location>
        <begin position="1"/>
        <end position="18"/>
    </location>
</feature>
<keyword evidence="7" id="KW-1185">Reference proteome</keyword>
<dbReference type="RefSeq" id="WP_275682306.1">
    <property type="nucleotide sequence ID" value="NZ_JAJLJH010000002.1"/>
</dbReference>
<gene>
    <name evidence="6" type="ORF">LPC04_11225</name>
</gene>
<dbReference type="InterPro" id="IPR036249">
    <property type="entry name" value="Thioredoxin-like_sf"/>
</dbReference>
<keyword evidence="3" id="KW-1133">Transmembrane helix</keyword>
<comment type="caution">
    <text evidence="6">The sequence shown here is derived from an EMBL/GenBank/DDBJ whole genome shotgun (WGS) entry which is preliminary data.</text>
</comment>
<evidence type="ECO:0000313" key="6">
    <source>
        <dbReference type="EMBL" id="MCK9686278.1"/>
    </source>
</evidence>
<feature type="chain" id="PRO_5040726062" evidence="4">
    <location>
        <begin position="19"/>
        <end position="272"/>
    </location>
</feature>
<accession>A0A9X1YK28</accession>
<evidence type="ECO:0000256" key="3">
    <source>
        <dbReference type="SAM" id="Phobius"/>
    </source>
</evidence>
<evidence type="ECO:0000259" key="5">
    <source>
        <dbReference type="PROSITE" id="PS51352"/>
    </source>
</evidence>
<keyword evidence="2" id="KW-0186">Copper</keyword>
<evidence type="ECO:0000256" key="1">
    <source>
        <dbReference type="ARBA" id="ARBA00010996"/>
    </source>
</evidence>
<dbReference type="Gene3D" id="3.40.30.10">
    <property type="entry name" value="Glutaredoxin"/>
    <property type="match status" value="1"/>
</dbReference>